<feature type="domain" description="N-acetyltransferase" evidence="1">
    <location>
        <begin position="10"/>
        <end position="148"/>
    </location>
</feature>
<dbReference type="Proteomes" id="UP000293874">
    <property type="component" value="Unassembled WGS sequence"/>
</dbReference>
<dbReference type="PANTHER" id="PTHR43233:SF1">
    <property type="entry name" value="FAMILY N-ACETYLTRANSFERASE, PUTATIVE (AFU_ORTHOLOGUE AFUA_6G03350)-RELATED"/>
    <property type="match status" value="1"/>
</dbReference>
<proteinExistence type="predicted"/>
<sequence>MNWQKDKFAIDTDKSKLDTAYIRGKLAATYWAEDIPLSIVERSIENSLCFGVYVGAQQIGFARMITDKASFAYLCDVFIDEDYRGQGLSKWLMSAIMGHPDLQGLRRFMLATRDAHGLYRQYGFNELVAPERWMEISVPGIYKKMKTQQ</sequence>
<dbReference type="InterPro" id="IPR053144">
    <property type="entry name" value="Acetyltransferase_Butenolide"/>
</dbReference>
<name>A0A4Q7MRY5_9BACT</name>
<dbReference type="EMBL" id="SGXA01000002">
    <property type="protein sequence ID" value="RZS71357.1"/>
    <property type="molecule type" value="Genomic_DNA"/>
</dbReference>
<protein>
    <submittedName>
        <fullName evidence="2">Acetyltransferase (GNAT) family protein</fullName>
    </submittedName>
</protein>
<keyword evidence="2" id="KW-0808">Transferase</keyword>
<keyword evidence="3" id="KW-1185">Reference proteome</keyword>
<evidence type="ECO:0000313" key="2">
    <source>
        <dbReference type="EMBL" id="RZS71357.1"/>
    </source>
</evidence>
<dbReference type="OrthoDB" id="3216107at2"/>
<dbReference type="PANTHER" id="PTHR43233">
    <property type="entry name" value="FAMILY N-ACETYLTRANSFERASE, PUTATIVE (AFU_ORTHOLOGUE AFUA_6G03350)-RELATED"/>
    <property type="match status" value="1"/>
</dbReference>
<dbReference type="Pfam" id="PF13508">
    <property type="entry name" value="Acetyltransf_7"/>
    <property type="match status" value="1"/>
</dbReference>
<evidence type="ECO:0000259" key="1">
    <source>
        <dbReference type="PROSITE" id="PS51186"/>
    </source>
</evidence>
<dbReference type="PROSITE" id="PS51186">
    <property type="entry name" value="GNAT"/>
    <property type="match status" value="1"/>
</dbReference>
<reference evidence="2 3" key="1">
    <citation type="submission" date="2019-02" db="EMBL/GenBank/DDBJ databases">
        <title>Genomic Encyclopedia of Type Strains, Phase IV (KMG-IV): sequencing the most valuable type-strain genomes for metagenomic binning, comparative biology and taxonomic classification.</title>
        <authorList>
            <person name="Goeker M."/>
        </authorList>
    </citation>
    <scope>NUCLEOTIDE SEQUENCE [LARGE SCALE GENOMIC DNA]</scope>
    <source>
        <strain evidence="2 3">DSM 18116</strain>
    </source>
</reference>
<gene>
    <name evidence="2" type="ORF">EV199_3260</name>
</gene>
<organism evidence="2 3">
    <name type="scientific">Pseudobacter ginsenosidimutans</name>
    <dbReference type="NCBI Taxonomy" id="661488"/>
    <lineage>
        <taxon>Bacteria</taxon>
        <taxon>Pseudomonadati</taxon>
        <taxon>Bacteroidota</taxon>
        <taxon>Chitinophagia</taxon>
        <taxon>Chitinophagales</taxon>
        <taxon>Chitinophagaceae</taxon>
        <taxon>Pseudobacter</taxon>
    </lineage>
</organism>
<dbReference type="AlphaFoldDB" id="A0A4Q7MRY5"/>
<accession>A0A4Q7MRY5</accession>
<dbReference type="SUPFAM" id="SSF55729">
    <property type="entry name" value="Acyl-CoA N-acyltransferases (Nat)"/>
    <property type="match status" value="1"/>
</dbReference>
<dbReference type="RefSeq" id="WP_130541872.1">
    <property type="nucleotide sequence ID" value="NZ_CP042431.1"/>
</dbReference>
<evidence type="ECO:0000313" key="3">
    <source>
        <dbReference type="Proteomes" id="UP000293874"/>
    </source>
</evidence>
<dbReference type="InterPro" id="IPR016181">
    <property type="entry name" value="Acyl_CoA_acyltransferase"/>
</dbReference>
<dbReference type="CDD" id="cd04301">
    <property type="entry name" value="NAT_SF"/>
    <property type="match status" value="1"/>
</dbReference>
<comment type="caution">
    <text evidence="2">The sequence shown here is derived from an EMBL/GenBank/DDBJ whole genome shotgun (WGS) entry which is preliminary data.</text>
</comment>
<dbReference type="Gene3D" id="3.40.630.30">
    <property type="match status" value="1"/>
</dbReference>
<dbReference type="InterPro" id="IPR000182">
    <property type="entry name" value="GNAT_dom"/>
</dbReference>
<dbReference type="GO" id="GO:0016747">
    <property type="term" value="F:acyltransferase activity, transferring groups other than amino-acyl groups"/>
    <property type="evidence" value="ECO:0007669"/>
    <property type="project" value="InterPro"/>
</dbReference>